<proteinExistence type="predicted"/>
<accession>A0A225WBJ1</accession>
<reference evidence="3" key="1">
    <citation type="submission" date="2017-03" db="EMBL/GenBank/DDBJ databases">
        <title>Phytopthora megakarya and P. palmivora, two closely related causual agents of cacao black pod achieved similar genome size and gene model numbers by different mechanisms.</title>
        <authorList>
            <person name="Ali S."/>
            <person name="Shao J."/>
            <person name="Larry D.J."/>
            <person name="Kronmiller B."/>
            <person name="Shen D."/>
            <person name="Strem M.D."/>
            <person name="Melnick R.L."/>
            <person name="Guiltinan M.J."/>
            <person name="Tyler B.M."/>
            <person name="Meinhardt L.W."/>
            <person name="Bailey B.A."/>
        </authorList>
    </citation>
    <scope>NUCLEOTIDE SEQUENCE [LARGE SCALE GENOMIC DNA]</scope>
    <source>
        <strain evidence="3">zdho120</strain>
    </source>
</reference>
<sequence>MDDRASSRVGSCRTPGSDTSRPHHMTSLQKITLLFTLSLSRYSFTSSKK</sequence>
<evidence type="ECO:0000313" key="3">
    <source>
        <dbReference type="Proteomes" id="UP000198211"/>
    </source>
</evidence>
<name>A0A225WBJ1_9STRA</name>
<evidence type="ECO:0000313" key="2">
    <source>
        <dbReference type="EMBL" id="OWZ14932.1"/>
    </source>
</evidence>
<dbReference type="EMBL" id="NBNE01001230">
    <property type="protein sequence ID" value="OWZ14932.1"/>
    <property type="molecule type" value="Genomic_DNA"/>
</dbReference>
<organism evidence="2 3">
    <name type="scientific">Phytophthora megakarya</name>
    <dbReference type="NCBI Taxonomy" id="4795"/>
    <lineage>
        <taxon>Eukaryota</taxon>
        <taxon>Sar</taxon>
        <taxon>Stramenopiles</taxon>
        <taxon>Oomycota</taxon>
        <taxon>Peronosporomycetes</taxon>
        <taxon>Peronosporales</taxon>
        <taxon>Peronosporaceae</taxon>
        <taxon>Phytophthora</taxon>
    </lineage>
</organism>
<protein>
    <submittedName>
        <fullName evidence="2">Uncharacterized protein</fullName>
    </submittedName>
</protein>
<gene>
    <name evidence="2" type="ORF">PHMEG_00011507</name>
</gene>
<dbReference type="Proteomes" id="UP000198211">
    <property type="component" value="Unassembled WGS sequence"/>
</dbReference>
<comment type="caution">
    <text evidence="2">The sequence shown here is derived from an EMBL/GenBank/DDBJ whole genome shotgun (WGS) entry which is preliminary data.</text>
</comment>
<feature type="region of interest" description="Disordered" evidence="1">
    <location>
        <begin position="1"/>
        <end position="25"/>
    </location>
</feature>
<evidence type="ECO:0000256" key="1">
    <source>
        <dbReference type="SAM" id="MobiDB-lite"/>
    </source>
</evidence>
<keyword evidence="3" id="KW-1185">Reference proteome</keyword>
<dbReference type="AlphaFoldDB" id="A0A225WBJ1"/>